<dbReference type="eggNOG" id="ENOG502S9QD">
    <property type="taxonomic scope" value="Eukaryota"/>
</dbReference>
<accession>R8BVQ1</accession>
<dbReference type="Proteomes" id="UP000014074">
    <property type="component" value="Unassembled WGS sequence"/>
</dbReference>
<dbReference type="InterPro" id="IPR025207">
    <property type="entry name" value="Sim4_Fta4"/>
</dbReference>
<dbReference type="PANTHER" id="PTHR42040">
    <property type="entry name" value="INNER KINETOCHORE SUBUNIT FTA4"/>
    <property type="match status" value="1"/>
</dbReference>
<dbReference type="KEGG" id="tmn:UCRPA7_962"/>
<dbReference type="RefSeq" id="XP_007911742.1">
    <property type="nucleotide sequence ID" value="XM_007913551.1"/>
</dbReference>
<keyword evidence="1" id="KW-0175">Coiled coil</keyword>
<reference evidence="3" key="1">
    <citation type="journal article" date="2013" name="Genome Announc.">
        <title>Draft genome sequence of the ascomycete Phaeoacremonium aleophilum strain UCR-PA7, a causal agent of the esca disease complex in grapevines.</title>
        <authorList>
            <person name="Blanco-Ulate B."/>
            <person name="Rolshausen P."/>
            <person name="Cantu D."/>
        </authorList>
    </citation>
    <scope>NUCLEOTIDE SEQUENCE [LARGE SCALE GENOMIC DNA]</scope>
    <source>
        <strain evidence="3">UCR-PA7</strain>
    </source>
</reference>
<dbReference type="AlphaFoldDB" id="R8BVQ1"/>
<dbReference type="GO" id="GO:0031511">
    <property type="term" value="C:Mis6-Sim4 complex"/>
    <property type="evidence" value="ECO:0007669"/>
    <property type="project" value="InterPro"/>
</dbReference>
<dbReference type="PANTHER" id="PTHR42040:SF1">
    <property type="entry name" value="INNER KINETOCHORE SUBUNIT FTA4"/>
    <property type="match status" value="1"/>
</dbReference>
<dbReference type="GeneID" id="19329899"/>
<evidence type="ECO:0000313" key="3">
    <source>
        <dbReference type="Proteomes" id="UP000014074"/>
    </source>
</evidence>
<name>R8BVQ1_PHAM7</name>
<protein>
    <submittedName>
        <fullName evidence="2">Putative kinetochore protein</fullName>
    </submittedName>
</protein>
<dbReference type="Pfam" id="PF13093">
    <property type="entry name" value="FTA4"/>
    <property type="match status" value="1"/>
</dbReference>
<dbReference type="OrthoDB" id="21214at2759"/>
<evidence type="ECO:0000256" key="1">
    <source>
        <dbReference type="SAM" id="Coils"/>
    </source>
</evidence>
<organism evidence="2 3">
    <name type="scientific">Phaeoacremonium minimum (strain UCR-PA7)</name>
    <name type="common">Esca disease fungus</name>
    <name type="synonym">Togninia minima</name>
    <dbReference type="NCBI Taxonomy" id="1286976"/>
    <lineage>
        <taxon>Eukaryota</taxon>
        <taxon>Fungi</taxon>
        <taxon>Dikarya</taxon>
        <taxon>Ascomycota</taxon>
        <taxon>Pezizomycotina</taxon>
        <taxon>Sordariomycetes</taxon>
        <taxon>Sordariomycetidae</taxon>
        <taxon>Togniniales</taxon>
        <taxon>Togniniaceae</taxon>
        <taxon>Phaeoacremonium</taxon>
    </lineage>
</organism>
<keyword evidence="3" id="KW-1185">Reference proteome</keyword>
<evidence type="ECO:0000313" key="2">
    <source>
        <dbReference type="EMBL" id="EOO03471.1"/>
    </source>
</evidence>
<sequence>MAPESTVLGLKQSFLTTQTRLLSQPLAPSRSWHKTNDAAEDGLPEKAVEDALVRLNHILQQHSRRVYAPQATRHVAEQIDRLYWNAGERAIARDGEADAEGLSVGADYASPETIASLPPAWDSERDSTANPMEARRYADLVVHLQSLAARKEEAEARVQRLRRMQGMLAPFQEPRGQEGESSSGSVQENLVTRGGEVEKELERMRMLLARVGDRVARMKDHQAEFEPDKLNDPDHMVIDEVEAQERKKVDDLLDSF</sequence>
<dbReference type="HOGENOM" id="CLU_058478_0_0_1"/>
<feature type="coiled-coil region" evidence="1">
    <location>
        <begin position="137"/>
        <end position="164"/>
    </location>
</feature>
<proteinExistence type="predicted"/>
<dbReference type="EMBL" id="KB932820">
    <property type="protein sequence ID" value="EOO03471.1"/>
    <property type="molecule type" value="Genomic_DNA"/>
</dbReference>
<gene>
    <name evidence="2" type="ORF">UCRPA7_962</name>
</gene>